<evidence type="ECO:0000313" key="4">
    <source>
        <dbReference type="EMBL" id="XDK25207.1"/>
    </source>
</evidence>
<dbReference type="InterPro" id="IPR036249">
    <property type="entry name" value="Thioredoxin-like_sf"/>
</dbReference>
<reference evidence="4" key="1">
    <citation type="submission" date="2024-07" db="EMBL/GenBank/DDBJ databases">
        <title>Genome Analysis of a Potential Novel Vibrio Species Secreting pH- and Thermo-stable Alginate Lyase and its Application in Producing Alginate Oligosaccharides.</title>
        <authorList>
            <person name="Huang H."/>
            <person name="Bao K."/>
        </authorList>
    </citation>
    <scope>NUCLEOTIDE SEQUENCE</scope>
    <source>
        <strain evidence="4">HB236076</strain>
    </source>
</reference>
<dbReference type="GO" id="GO:0004364">
    <property type="term" value="F:glutathione transferase activity"/>
    <property type="evidence" value="ECO:0007669"/>
    <property type="project" value="TreeGrafter"/>
</dbReference>
<evidence type="ECO:0000256" key="1">
    <source>
        <dbReference type="PIRNR" id="PIRNR006386"/>
    </source>
</evidence>
<dbReference type="GO" id="GO:0006749">
    <property type="term" value="P:glutathione metabolic process"/>
    <property type="evidence" value="ECO:0007669"/>
    <property type="project" value="TreeGrafter"/>
</dbReference>
<dbReference type="EC" id="5.99.1.4" evidence="1"/>
<dbReference type="KEGG" id="vih:AB0763_00710"/>
<sequence length="197" mass="22494">MKEMDYYFTSLSPFAYLGQQKLHQLAEKYRVKIHYKPIQLGPVFGASGALPLGQRPKSRQAYRLTELKRWSEFRQQPMNIQPTYFPVDPSLADRCIIALLQQGKEVSAFAGAVMRACWSQEQNIADEDVLTQLLLEHQLDAQDVLSLAKQESTLAQYQANTEEAVAKGVLGSPSYWLQEEQFWGQDRLELLEVALQV</sequence>
<dbReference type="InterPro" id="IPR051924">
    <property type="entry name" value="GST_Kappa/NadH"/>
</dbReference>
<dbReference type="RefSeq" id="WP_306101868.1">
    <property type="nucleotide sequence ID" value="NZ_CP162601.1"/>
</dbReference>
<feature type="active site" description="Nucleophile" evidence="2">
    <location>
        <position position="12"/>
    </location>
</feature>
<dbReference type="Pfam" id="PF01323">
    <property type="entry name" value="DSBA"/>
    <property type="match status" value="1"/>
</dbReference>
<dbReference type="AlphaFoldDB" id="A0AB39HCP4"/>
<dbReference type="GO" id="GO:0018845">
    <property type="term" value="F:2-hydroxychromene-2-carboxylate isomerase activity"/>
    <property type="evidence" value="ECO:0007669"/>
    <property type="project" value="UniProtKB-UniRule"/>
</dbReference>
<dbReference type="Gene3D" id="3.40.30.10">
    <property type="entry name" value="Glutaredoxin"/>
    <property type="match status" value="1"/>
</dbReference>
<gene>
    <name evidence="4" type="ORF">AB0763_00710</name>
</gene>
<dbReference type="PANTHER" id="PTHR42943:SF13">
    <property type="entry name" value="GLUTATHIONE S-TRANSFERASE KAPPA-RELATED"/>
    <property type="match status" value="1"/>
</dbReference>
<evidence type="ECO:0000259" key="3">
    <source>
        <dbReference type="Pfam" id="PF01323"/>
    </source>
</evidence>
<dbReference type="InterPro" id="IPR001853">
    <property type="entry name" value="DSBA-like_thioredoxin_dom"/>
</dbReference>
<evidence type="ECO:0000256" key="2">
    <source>
        <dbReference type="PIRSR" id="PIRSR006386-1"/>
    </source>
</evidence>
<dbReference type="InterPro" id="IPR044087">
    <property type="entry name" value="NahD-like"/>
</dbReference>
<comment type="similarity">
    <text evidence="1">Belongs to the GST superfamily. NadH family.</text>
</comment>
<protein>
    <recommendedName>
        <fullName evidence="1">2-hydroxychromene-2-carboxylate isomerase</fullName>
        <ecNumber evidence="1">5.99.1.4</ecNumber>
    </recommendedName>
</protein>
<proteinExistence type="inferred from homology"/>
<dbReference type="CDD" id="cd03022">
    <property type="entry name" value="DsbA_HCCA_Iso"/>
    <property type="match status" value="1"/>
</dbReference>
<dbReference type="GO" id="GO:1901170">
    <property type="term" value="P:naphthalene catabolic process"/>
    <property type="evidence" value="ECO:0007669"/>
    <property type="project" value="InterPro"/>
</dbReference>
<organism evidence="4">
    <name type="scientific">Vibrio sp. HB236076</name>
    <dbReference type="NCBI Taxonomy" id="3232307"/>
    <lineage>
        <taxon>Bacteria</taxon>
        <taxon>Pseudomonadati</taxon>
        <taxon>Pseudomonadota</taxon>
        <taxon>Gammaproteobacteria</taxon>
        <taxon>Vibrionales</taxon>
        <taxon>Vibrionaceae</taxon>
        <taxon>Vibrio</taxon>
    </lineage>
</organism>
<dbReference type="PIRSF" id="PIRSF006386">
    <property type="entry name" value="HCCAis_GSTk"/>
    <property type="match status" value="1"/>
</dbReference>
<feature type="domain" description="DSBA-like thioredoxin" evidence="3">
    <location>
        <begin position="5"/>
        <end position="196"/>
    </location>
</feature>
<dbReference type="InterPro" id="IPR014440">
    <property type="entry name" value="HCCAis_GSTk"/>
</dbReference>
<dbReference type="GO" id="GO:0004602">
    <property type="term" value="F:glutathione peroxidase activity"/>
    <property type="evidence" value="ECO:0007669"/>
    <property type="project" value="TreeGrafter"/>
</dbReference>
<accession>A0AB39HCP4</accession>
<dbReference type="SUPFAM" id="SSF52833">
    <property type="entry name" value="Thioredoxin-like"/>
    <property type="match status" value="1"/>
</dbReference>
<keyword evidence="1 4" id="KW-0413">Isomerase</keyword>
<dbReference type="EMBL" id="CP162601">
    <property type="protein sequence ID" value="XDK25207.1"/>
    <property type="molecule type" value="Genomic_DNA"/>
</dbReference>
<name>A0AB39HCP4_9VIBR</name>
<dbReference type="PANTHER" id="PTHR42943">
    <property type="entry name" value="GLUTATHIONE S-TRANSFERASE KAPPA"/>
    <property type="match status" value="1"/>
</dbReference>
<comment type="catalytic activity">
    <reaction evidence="1">
        <text>2-hydroxychromene-2-carboxylate = (3E)-4-(2-hydroxyphenyl)-2-oxobut-3-enoate</text>
        <dbReference type="Rhea" id="RHEA:27401"/>
        <dbReference type="ChEBI" id="CHEBI:59350"/>
        <dbReference type="ChEBI" id="CHEBI:59353"/>
        <dbReference type="EC" id="5.99.1.4"/>
    </reaction>
</comment>